<dbReference type="Proteomes" id="UP001164803">
    <property type="component" value="Chromosome"/>
</dbReference>
<dbReference type="Gene3D" id="2.60.40.10">
    <property type="entry name" value="Immunoglobulins"/>
    <property type="match status" value="1"/>
</dbReference>
<keyword evidence="3" id="KW-1185">Reference proteome</keyword>
<evidence type="ECO:0008006" key="4">
    <source>
        <dbReference type="Google" id="ProtNLM"/>
    </source>
</evidence>
<keyword evidence="1" id="KW-0732">Signal</keyword>
<proteinExistence type="predicted"/>
<dbReference type="SUPFAM" id="SSF49373">
    <property type="entry name" value="Invasin/intimin cell-adhesion fragments"/>
    <property type="match status" value="1"/>
</dbReference>
<protein>
    <recommendedName>
        <fullName evidence="4">Big-1 domain-containing protein</fullName>
    </recommendedName>
</protein>
<organism evidence="2 3">
    <name type="scientific">Alicyclobacillus dauci</name>
    <dbReference type="NCBI Taxonomy" id="1475485"/>
    <lineage>
        <taxon>Bacteria</taxon>
        <taxon>Bacillati</taxon>
        <taxon>Bacillota</taxon>
        <taxon>Bacilli</taxon>
        <taxon>Bacillales</taxon>
        <taxon>Alicyclobacillaceae</taxon>
        <taxon>Alicyclobacillus</taxon>
    </lineage>
</organism>
<evidence type="ECO:0000256" key="1">
    <source>
        <dbReference type="SAM" id="SignalP"/>
    </source>
</evidence>
<evidence type="ECO:0000313" key="3">
    <source>
        <dbReference type="Proteomes" id="UP001164803"/>
    </source>
</evidence>
<evidence type="ECO:0000313" key="2">
    <source>
        <dbReference type="EMBL" id="WAH36839.1"/>
    </source>
</evidence>
<dbReference type="EMBL" id="CP104064">
    <property type="protein sequence ID" value="WAH36839.1"/>
    <property type="molecule type" value="Genomic_DNA"/>
</dbReference>
<gene>
    <name evidence="2" type="ORF">NZD86_22160</name>
</gene>
<feature type="signal peptide" evidence="1">
    <location>
        <begin position="1"/>
        <end position="24"/>
    </location>
</feature>
<sequence length="771" mass="77623">MKRTLTGIAAAAVVLGSAAPMAFAATSTGLSKAGQLPIVVNGSVLSNPFEMTGKDSGNTTAFFPVYYFNQALAKIGFTATWDGVTHTWAIQAPGVDASKISVDGGVGTGNTSVTVNGTTVKKFNTQAAKDPAGGPSAQATTYLPVFYINNILTALGVNGSFTGQAGLSIKGGTTVVGSAALSPVTVTGNVAGSGTQASPAIAQGSNALTLTTKLTDANGNAVANANVSVVLDNSAVVQQGSNFLSLTHDATAGTYTGTATTDATGTVSIKITGSGAYSVEFDAPYTASGNTPSQKAYIAFVGTNPLVTPAGTGSTPFGATTSSASNATTGLVPVTITLPLDSNNKVQSGQSVTFTLNSKGDGSHDSGAFFASSTGASLGTNTYTTTTDANGQATVYVNSYTDDASNAYAEVDANWNSTNYPTDIQWTAPATTSNLSAIGVYPFTSSFSGATSATTSLSGIPGGQEVYVVPFSSSAQLTKTTVTYNLSATNGAVLTNVAGYDLTSNSYLKNLSSAVVTATYNSSTHDYTIAVDGQTVVTSQAVPYFTVTMGQGTNGGATSTLTISSGSDSATVGYGFSSTQSYAKSFSPIISSLHTYGSSENVSYTVVDANGNPVANQATSLAFDGSATGVWLTAVNGTALQEGLGSNGSAVATPVPLYAGPANINYTSVSIPGVVSWSHSNNPDLVTVFTNAQGQATLTLQNGNVPFWSNTASGSVYYDTSASASGTTYAFTYVKNSAAGTQGSLYLSNTGSSDTHFGSSSDNTQVGQINW</sequence>
<accession>A0ABY6Z3H1</accession>
<feature type="chain" id="PRO_5046919516" description="Big-1 domain-containing protein" evidence="1">
    <location>
        <begin position="25"/>
        <end position="771"/>
    </location>
</feature>
<name>A0ABY6Z3H1_9BACL</name>
<dbReference type="InterPro" id="IPR008964">
    <property type="entry name" value="Invasin/intimin_cell_adhesion"/>
</dbReference>
<dbReference type="RefSeq" id="WP_268044230.1">
    <property type="nucleotide sequence ID" value="NZ_CP104064.1"/>
</dbReference>
<reference evidence="2" key="1">
    <citation type="submission" date="2022-08" db="EMBL/GenBank/DDBJ databases">
        <title>Alicyclobacillus dauci DSM2870, complete genome.</title>
        <authorList>
            <person name="Wang Q."/>
            <person name="Cai R."/>
            <person name="Wang Z."/>
        </authorList>
    </citation>
    <scope>NUCLEOTIDE SEQUENCE</scope>
    <source>
        <strain evidence="2">DSM 28700</strain>
    </source>
</reference>
<dbReference type="InterPro" id="IPR013783">
    <property type="entry name" value="Ig-like_fold"/>
</dbReference>